<dbReference type="GO" id="GO:0009085">
    <property type="term" value="P:lysine biosynthetic process"/>
    <property type="evidence" value="ECO:0007669"/>
    <property type="project" value="UniProtKB-KW"/>
</dbReference>
<evidence type="ECO:0000256" key="8">
    <source>
        <dbReference type="ARBA" id="ARBA00022915"/>
    </source>
</evidence>
<dbReference type="GO" id="GO:0016787">
    <property type="term" value="F:hydrolase activity"/>
    <property type="evidence" value="ECO:0007669"/>
    <property type="project" value="UniProtKB-KW"/>
</dbReference>
<evidence type="ECO:0000313" key="13">
    <source>
        <dbReference type="Proteomes" id="UP000198304"/>
    </source>
</evidence>
<dbReference type="InterPro" id="IPR050072">
    <property type="entry name" value="Peptidase_M20A"/>
</dbReference>
<evidence type="ECO:0000256" key="1">
    <source>
        <dbReference type="ARBA" id="ARBA00001941"/>
    </source>
</evidence>
<comment type="similarity">
    <text evidence="3">Belongs to the peptidase M20A family.</text>
</comment>
<evidence type="ECO:0000313" key="12">
    <source>
        <dbReference type="EMBL" id="SNS67178.1"/>
    </source>
</evidence>
<evidence type="ECO:0000256" key="5">
    <source>
        <dbReference type="ARBA" id="ARBA00022723"/>
    </source>
</evidence>
<dbReference type="Pfam" id="PF01546">
    <property type="entry name" value="Peptidase_M20"/>
    <property type="match status" value="1"/>
</dbReference>
<evidence type="ECO:0000256" key="7">
    <source>
        <dbReference type="ARBA" id="ARBA00022833"/>
    </source>
</evidence>
<comment type="cofactor">
    <cofactor evidence="2">
        <name>Zn(2+)</name>
        <dbReference type="ChEBI" id="CHEBI:29105"/>
    </cofactor>
</comment>
<proteinExistence type="inferred from homology"/>
<gene>
    <name evidence="12" type="ORF">SAMN05446037_101658</name>
</gene>
<dbReference type="InterPro" id="IPR011650">
    <property type="entry name" value="Peptidase_M20_dimer"/>
</dbReference>
<dbReference type="GO" id="GO:0046872">
    <property type="term" value="F:metal ion binding"/>
    <property type="evidence" value="ECO:0007669"/>
    <property type="project" value="UniProtKB-KW"/>
</dbReference>
<dbReference type="AlphaFoldDB" id="A0A239GEL1"/>
<keyword evidence="9" id="KW-0457">Lysine biosynthesis</keyword>
<keyword evidence="6" id="KW-0378">Hydrolase</keyword>
<evidence type="ECO:0000256" key="9">
    <source>
        <dbReference type="ARBA" id="ARBA00023154"/>
    </source>
</evidence>
<comment type="cofactor">
    <cofactor evidence="1">
        <name>Co(2+)</name>
        <dbReference type="ChEBI" id="CHEBI:48828"/>
    </cofactor>
</comment>
<evidence type="ECO:0000256" key="2">
    <source>
        <dbReference type="ARBA" id="ARBA00001947"/>
    </source>
</evidence>
<dbReference type="OrthoDB" id="9792335at2"/>
<dbReference type="NCBIfam" id="TIGR01910">
    <property type="entry name" value="DapE-ArgE"/>
    <property type="match status" value="1"/>
</dbReference>
<accession>A0A239GEL1</accession>
<dbReference type="CDD" id="cd08659">
    <property type="entry name" value="M20_ArgE_DapE-like"/>
    <property type="match status" value="1"/>
</dbReference>
<feature type="domain" description="Peptidase M20 dimerisation" evidence="11">
    <location>
        <begin position="220"/>
        <end position="329"/>
    </location>
</feature>
<evidence type="ECO:0000259" key="11">
    <source>
        <dbReference type="Pfam" id="PF07687"/>
    </source>
</evidence>
<sequence length="436" mass="49291">MRLNYLGFGAFEEIRGFKGGVYFEKLRAMRSYYKFLHELEGVNKMELTKLISQEEIIDITKNLISIEGHKDIEDKESKVAYYIKNLLESENILVELNEIEKNRPNVYAKIEGQDKKIELMFNGHIDTIPGFSMDYEPFKPYIKDGKIYGRGSADMKGGIAAMLAAMLAVKRGGIKLNKTVMFAGVIDEEERSKGTEQLIKDNIIPQNVVIGEPTQLKIGIAHKGMEWIEVKFKGRAAHGSRPHEGINAIYIVSEFCRLINEKLQFEIEARKSELLGSGTINLGCIHGGNDPNIVPDSCSVQIDRRWLPNETLEFIHKEIEEVAKDAAEKFGGIYEIRAMREFTASMINRPYSIDSDHELVKNALEIVAEITEEKQVPKDFPAWSDAGLLSNHTNAKCIILGPGSINHAHSNNEFCDVDEIIKASKIYFNLIKKFCL</sequence>
<dbReference type="InterPro" id="IPR036264">
    <property type="entry name" value="Bact_exopeptidase_dim_dom"/>
</dbReference>
<keyword evidence="4" id="KW-0028">Amino-acid biosynthesis</keyword>
<dbReference type="Gene3D" id="3.30.70.360">
    <property type="match status" value="1"/>
</dbReference>
<evidence type="ECO:0000256" key="4">
    <source>
        <dbReference type="ARBA" id="ARBA00022605"/>
    </source>
</evidence>
<evidence type="ECO:0000256" key="6">
    <source>
        <dbReference type="ARBA" id="ARBA00022801"/>
    </source>
</evidence>
<dbReference type="Proteomes" id="UP000198304">
    <property type="component" value="Unassembled WGS sequence"/>
</dbReference>
<keyword evidence="8" id="KW-0220">Diaminopimelate biosynthesis</keyword>
<dbReference type="GO" id="GO:0019877">
    <property type="term" value="P:diaminopimelate biosynthetic process"/>
    <property type="evidence" value="ECO:0007669"/>
    <property type="project" value="UniProtKB-KW"/>
</dbReference>
<dbReference type="Gene3D" id="3.40.630.10">
    <property type="entry name" value="Zn peptidases"/>
    <property type="match status" value="2"/>
</dbReference>
<keyword evidence="5" id="KW-0479">Metal-binding</keyword>
<dbReference type="InterPro" id="IPR002933">
    <property type="entry name" value="Peptidase_M20"/>
</dbReference>
<protein>
    <submittedName>
        <fullName evidence="12">Acetylornithine deacetylase/succinyl-diaminopimelate desuccinylase</fullName>
    </submittedName>
</protein>
<keyword evidence="7" id="KW-0862">Zinc</keyword>
<dbReference type="EMBL" id="FZOJ01000016">
    <property type="protein sequence ID" value="SNS67178.1"/>
    <property type="molecule type" value="Genomic_DNA"/>
</dbReference>
<evidence type="ECO:0000256" key="3">
    <source>
        <dbReference type="ARBA" id="ARBA00006247"/>
    </source>
</evidence>
<evidence type="ECO:0000256" key="10">
    <source>
        <dbReference type="ARBA" id="ARBA00023285"/>
    </source>
</evidence>
<dbReference type="PANTHER" id="PTHR43808">
    <property type="entry name" value="ACETYLORNITHINE DEACETYLASE"/>
    <property type="match status" value="1"/>
</dbReference>
<dbReference type="Pfam" id="PF07687">
    <property type="entry name" value="M20_dimer"/>
    <property type="match status" value="1"/>
</dbReference>
<dbReference type="SUPFAM" id="SSF55031">
    <property type="entry name" value="Bacterial exopeptidase dimerisation domain"/>
    <property type="match status" value="1"/>
</dbReference>
<dbReference type="SUPFAM" id="SSF53187">
    <property type="entry name" value="Zn-dependent exopeptidases"/>
    <property type="match status" value="1"/>
</dbReference>
<reference evidence="12 13" key="1">
    <citation type="submission" date="2017-06" db="EMBL/GenBank/DDBJ databases">
        <authorList>
            <person name="Kim H.J."/>
            <person name="Triplett B.A."/>
        </authorList>
    </citation>
    <scope>NUCLEOTIDE SEQUENCE [LARGE SCALE GENOMIC DNA]</scope>
    <source>
        <strain evidence="12 13">SCA</strain>
    </source>
</reference>
<dbReference type="InterPro" id="IPR010182">
    <property type="entry name" value="ArgE/DapE"/>
</dbReference>
<name>A0A239GEL1_9FIRM</name>
<keyword evidence="10" id="KW-0170">Cobalt</keyword>
<keyword evidence="13" id="KW-1185">Reference proteome</keyword>
<dbReference type="PANTHER" id="PTHR43808:SF8">
    <property type="entry name" value="PEPTIDASE M20 DIMERISATION DOMAIN-CONTAINING PROTEIN"/>
    <property type="match status" value="1"/>
</dbReference>
<organism evidence="12 13">
    <name type="scientific">Anaerovirgula multivorans</name>
    <dbReference type="NCBI Taxonomy" id="312168"/>
    <lineage>
        <taxon>Bacteria</taxon>
        <taxon>Bacillati</taxon>
        <taxon>Bacillota</taxon>
        <taxon>Clostridia</taxon>
        <taxon>Peptostreptococcales</taxon>
        <taxon>Natronincolaceae</taxon>
        <taxon>Anaerovirgula</taxon>
    </lineage>
</organism>